<dbReference type="EMBL" id="CALNXI010001515">
    <property type="protein sequence ID" value="CAH3171135.1"/>
    <property type="molecule type" value="Genomic_DNA"/>
</dbReference>
<gene>
    <name evidence="1" type="ORF">PEVE_00007722</name>
    <name evidence="2" type="ORF">PEVE_00007723</name>
</gene>
<sequence>MAETEHEITPAGRIKAPSRHSCVERILAAFESLPSDIIKKSFEVCAISLPIDGSADEKIYCFQKEGPLSNGREEFTERAAAFYAALGQGAPVDEIKTTHSRT</sequence>
<evidence type="ECO:0000313" key="1">
    <source>
        <dbReference type="EMBL" id="CAH3171133.1"/>
    </source>
</evidence>
<name>A0ABN8QZ98_9CNID</name>
<dbReference type="Proteomes" id="UP001159427">
    <property type="component" value="Unassembled WGS sequence"/>
</dbReference>
<comment type="caution">
    <text evidence="2">The sequence shown here is derived from an EMBL/GenBank/DDBJ whole genome shotgun (WGS) entry which is preliminary data.</text>
</comment>
<accession>A0ABN8QZ98</accession>
<reference evidence="2 3" key="1">
    <citation type="submission" date="2022-05" db="EMBL/GenBank/DDBJ databases">
        <authorList>
            <consortium name="Genoscope - CEA"/>
            <person name="William W."/>
        </authorList>
    </citation>
    <scope>NUCLEOTIDE SEQUENCE [LARGE SCALE GENOMIC DNA]</scope>
</reference>
<keyword evidence="3" id="KW-1185">Reference proteome</keyword>
<evidence type="ECO:0000313" key="3">
    <source>
        <dbReference type="Proteomes" id="UP001159427"/>
    </source>
</evidence>
<dbReference type="EMBL" id="CALNXI010001515">
    <property type="protein sequence ID" value="CAH3171133.1"/>
    <property type="molecule type" value="Genomic_DNA"/>
</dbReference>
<protein>
    <submittedName>
        <fullName evidence="2">Uncharacterized protein</fullName>
    </submittedName>
</protein>
<organism evidence="2 3">
    <name type="scientific">Porites evermanni</name>
    <dbReference type="NCBI Taxonomy" id="104178"/>
    <lineage>
        <taxon>Eukaryota</taxon>
        <taxon>Metazoa</taxon>
        <taxon>Cnidaria</taxon>
        <taxon>Anthozoa</taxon>
        <taxon>Hexacorallia</taxon>
        <taxon>Scleractinia</taxon>
        <taxon>Fungiina</taxon>
        <taxon>Poritidae</taxon>
        <taxon>Porites</taxon>
    </lineage>
</organism>
<proteinExistence type="predicted"/>
<evidence type="ECO:0000313" key="2">
    <source>
        <dbReference type="EMBL" id="CAH3171135.1"/>
    </source>
</evidence>